<feature type="signal peptide" evidence="2">
    <location>
        <begin position="1"/>
        <end position="39"/>
    </location>
</feature>
<dbReference type="Proteomes" id="UP001501844">
    <property type="component" value="Unassembled WGS sequence"/>
</dbReference>
<keyword evidence="4" id="KW-1185">Reference proteome</keyword>
<feature type="chain" id="PRO_5046414544" evidence="2">
    <location>
        <begin position="40"/>
        <end position="227"/>
    </location>
</feature>
<protein>
    <submittedName>
        <fullName evidence="3">Uncharacterized protein</fullName>
    </submittedName>
</protein>
<proteinExistence type="predicted"/>
<keyword evidence="2" id="KW-0732">Signal</keyword>
<sequence length="227" mass="24960">MQEKYACTYSLISSYMKTLFTLSLLAVLAFSGFSNGAMAQTTTSGTDSLVTRSTLKDNTIFWNQNRLVRHNQGNLEPIDATVQYPNGTSISPEGKVRLSNGRTSTLSLKQAINPQGKIVLVADDLFTYSTIQEQERQVAGDTETKIVVINGQISSIKESGKVTTTSVGLQRQVELTQQLVDLLEQRTKLLEARLAASEKEKTAAQIKGMNARIATVERDLQRLGTQK</sequence>
<feature type="coiled-coil region" evidence="1">
    <location>
        <begin position="180"/>
        <end position="226"/>
    </location>
</feature>
<evidence type="ECO:0000313" key="4">
    <source>
        <dbReference type="Proteomes" id="UP001501844"/>
    </source>
</evidence>
<keyword evidence="1" id="KW-0175">Coiled coil</keyword>
<evidence type="ECO:0000313" key="3">
    <source>
        <dbReference type="EMBL" id="GAA4311602.1"/>
    </source>
</evidence>
<gene>
    <name evidence="3" type="ORF">GCM10023183_30430</name>
</gene>
<evidence type="ECO:0000256" key="1">
    <source>
        <dbReference type="SAM" id="Coils"/>
    </source>
</evidence>
<organism evidence="3 4">
    <name type="scientific">Nibribacter koreensis</name>
    <dbReference type="NCBI Taxonomy" id="1084519"/>
    <lineage>
        <taxon>Bacteria</taxon>
        <taxon>Pseudomonadati</taxon>
        <taxon>Bacteroidota</taxon>
        <taxon>Cytophagia</taxon>
        <taxon>Cytophagales</taxon>
        <taxon>Hymenobacteraceae</taxon>
        <taxon>Nibribacter</taxon>
    </lineage>
</organism>
<comment type="caution">
    <text evidence="3">The sequence shown here is derived from an EMBL/GenBank/DDBJ whole genome shotgun (WGS) entry which is preliminary data.</text>
</comment>
<reference evidence="4" key="1">
    <citation type="journal article" date="2019" name="Int. J. Syst. Evol. Microbiol.">
        <title>The Global Catalogue of Microorganisms (GCM) 10K type strain sequencing project: providing services to taxonomists for standard genome sequencing and annotation.</title>
        <authorList>
            <consortium name="The Broad Institute Genomics Platform"/>
            <consortium name="The Broad Institute Genome Sequencing Center for Infectious Disease"/>
            <person name="Wu L."/>
            <person name="Ma J."/>
        </authorList>
    </citation>
    <scope>NUCLEOTIDE SEQUENCE [LARGE SCALE GENOMIC DNA]</scope>
    <source>
        <strain evidence="4">JCM 17917</strain>
    </source>
</reference>
<dbReference type="EMBL" id="BAABGX010000002">
    <property type="protein sequence ID" value="GAA4311602.1"/>
    <property type="molecule type" value="Genomic_DNA"/>
</dbReference>
<name>A0ABP8FV64_9BACT</name>
<accession>A0ABP8FV64</accession>
<evidence type="ECO:0000256" key="2">
    <source>
        <dbReference type="SAM" id="SignalP"/>
    </source>
</evidence>